<comment type="caution">
    <text evidence="1">The sequence shown here is derived from an EMBL/GenBank/DDBJ whole genome shotgun (WGS) entry which is preliminary data.</text>
</comment>
<evidence type="ECO:0000313" key="2">
    <source>
        <dbReference type="Proteomes" id="UP000604341"/>
    </source>
</evidence>
<evidence type="ECO:0000313" key="1">
    <source>
        <dbReference type="EMBL" id="GGL10576.1"/>
    </source>
</evidence>
<sequence>MRVVTFDFEAAARWAADLLALPLPDDAARLARETVTCASLNVPDLRSDAAPVPLTEWLDLDSAALLAQVRAAPAGAGQPDGPGGLAGVIVPGCAFAACRENDLPLAAALLELLLHWRLPHAADVADFLAFQQRADGACGYLNPLRPAPHARHEAALRFHLPATHAITRALAACELSGVARANA</sequence>
<dbReference type="Proteomes" id="UP000604341">
    <property type="component" value="Unassembled WGS sequence"/>
</dbReference>
<proteinExistence type="predicted"/>
<gene>
    <name evidence="1" type="ORF">GCM10010844_31580</name>
</gene>
<accession>A0ABQ2FN70</accession>
<reference evidence="2" key="1">
    <citation type="journal article" date="2019" name="Int. J. Syst. Evol. Microbiol.">
        <title>The Global Catalogue of Microorganisms (GCM) 10K type strain sequencing project: providing services to taxonomists for standard genome sequencing and annotation.</title>
        <authorList>
            <consortium name="The Broad Institute Genomics Platform"/>
            <consortium name="The Broad Institute Genome Sequencing Center for Infectious Disease"/>
            <person name="Wu L."/>
            <person name="Ma J."/>
        </authorList>
    </citation>
    <scope>NUCLEOTIDE SEQUENCE [LARGE SCALE GENOMIC DNA]</scope>
    <source>
        <strain evidence="2">JCM 19173</strain>
    </source>
</reference>
<organism evidence="1 2">
    <name type="scientific">Deinococcus radiotolerans</name>
    <dbReference type="NCBI Taxonomy" id="1309407"/>
    <lineage>
        <taxon>Bacteria</taxon>
        <taxon>Thermotogati</taxon>
        <taxon>Deinococcota</taxon>
        <taxon>Deinococci</taxon>
        <taxon>Deinococcales</taxon>
        <taxon>Deinococcaceae</taxon>
        <taxon>Deinococcus</taxon>
    </lineage>
</organism>
<protein>
    <submittedName>
        <fullName evidence="1">Uncharacterized protein</fullName>
    </submittedName>
</protein>
<keyword evidence="2" id="KW-1185">Reference proteome</keyword>
<dbReference type="RefSeq" id="WP_189069946.1">
    <property type="nucleotide sequence ID" value="NZ_BMPE01000011.1"/>
</dbReference>
<dbReference type="EMBL" id="BMPE01000011">
    <property type="protein sequence ID" value="GGL10576.1"/>
    <property type="molecule type" value="Genomic_DNA"/>
</dbReference>
<name>A0ABQ2FN70_9DEIO</name>